<name>A0A3S9PP15_STRLT</name>
<evidence type="ECO:0000313" key="2">
    <source>
        <dbReference type="EMBL" id="AZQ74101.1"/>
    </source>
</evidence>
<protein>
    <submittedName>
        <fullName evidence="2">Uncharacterized protein</fullName>
    </submittedName>
</protein>
<proteinExistence type="predicted"/>
<dbReference type="AlphaFoldDB" id="A0A3S9PP15"/>
<feature type="transmembrane region" description="Helical" evidence="1">
    <location>
        <begin position="180"/>
        <end position="205"/>
    </location>
</feature>
<accession>A0A3S9PP15</accession>
<feature type="transmembrane region" description="Helical" evidence="1">
    <location>
        <begin position="130"/>
        <end position="149"/>
    </location>
</feature>
<keyword evidence="1" id="KW-1133">Transmembrane helix</keyword>
<evidence type="ECO:0000256" key="1">
    <source>
        <dbReference type="SAM" id="Phobius"/>
    </source>
</evidence>
<sequence length="215" mass="22818">MRVVVLTVAVLGLVHAPSWLEDAYRDRAAYERASQCPAGHPAGADCLEQVKGEVVDMGTRGCPGDGCPPEERRLRVRYGSDTVWLTVNGSTYDAARRGTPADVRVWHGAVTRVTVRGHSTDFLPSAGSSLLWRLAGVWLLAGAAICALIASRRRTLAFLGGAWLLLTAPFVVIVDTSLVGRLGVVDVILAAVLAVPGVIVSVVGLRRPARRGAHP</sequence>
<keyword evidence="1" id="KW-0472">Membrane</keyword>
<feature type="transmembrane region" description="Helical" evidence="1">
    <location>
        <begin position="156"/>
        <end position="174"/>
    </location>
</feature>
<dbReference type="EMBL" id="CP034587">
    <property type="protein sequence ID" value="AZQ74101.1"/>
    <property type="molecule type" value="Genomic_DNA"/>
</dbReference>
<keyword evidence="3" id="KW-1185">Reference proteome</keyword>
<keyword evidence="1" id="KW-0812">Transmembrane</keyword>
<dbReference type="OrthoDB" id="4099382at2"/>
<evidence type="ECO:0000313" key="3">
    <source>
        <dbReference type="Proteomes" id="UP000267900"/>
    </source>
</evidence>
<dbReference type="RefSeq" id="WP_126916604.1">
    <property type="nucleotide sequence ID" value="NZ_CP034587.1"/>
</dbReference>
<reference evidence="2 3" key="1">
    <citation type="submission" date="2018-12" db="EMBL/GenBank/DDBJ databases">
        <title>The whole draft genome of Streptomyce luteoverticillatus CGMCC 15060.</title>
        <authorList>
            <person name="Feng Z."/>
            <person name="Chen G."/>
            <person name="Zhang J."/>
            <person name="Zhu H."/>
            <person name="Yu X."/>
            <person name="Zhang W."/>
            <person name="Zhang X."/>
        </authorList>
    </citation>
    <scope>NUCLEOTIDE SEQUENCE [LARGE SCALE GENOMIC DNA]</scope>
    <source>
        <strain evidence="2 3">CGMCC 15060</strain>
    </source>
</reference>
<dbReference type="Proteomes" id="UP000267900">
    <property type="component" value="Chromosome"/>
</dbReference>
<gene>
    <name evidence="2" type="ORF">EKH77_25310</name>
</gene>
<organism evidence="2 3">
    <name type="scientific">Streptomyces luteoverticillatus</name>
    <name type="common">Streptoverticillium luteoverticillatus</name>
    <dbReference type="NCBI Taxonomy" id="66425"/>
    <lineage>
        <taxon>Bacteria</taxon>
        <taxon>Bacillati</taxon>
        <taxon>Actinomycetota</taxon>
        <taxon>Actinomycetes</taxon>
        <taxon>Kitasatosporales</taxon>
        <taxon>Streptomycetaceae</taxon>
        <taxon>Streptomyces</taxon>
    </lineage>
</organism>